<keyword evidence="11" id="KW-1185">Reference proteome</keyword>
<evidence type="ECO:0000313" key="12">
    <source>
        <dbReference type="WBParaSite" id="MhA1_Contig1349.frz3.gene6"/>
    </source>
</evidence>
<dbReference type="Pfam" id="PF00689">
    <property type="entry name" value="Cation_ATPase_C"/>
    <property type="match status" value="1"/>
</dbReference>
<dbReference type="Pfam" id="PF13246">
    <property type="entry name" value="Cation_ATPase"/>
    <property type="match status" value="1"/>
</dbReference>
<proteinExistence type="predicted"/>
<organism evidence="11 12">
    <name type="scientific">Meloidogyne hapla</name>
    <name type="common">Root-knot nematode worm</name>
    <dbReference type="NCBI Taxonomy" id="6305"/>
    <lineage>
        <taxon>Eukaryota</taxon>
        <taxon>Metazoa</taxon>
        <taxon>Ecdysozoa</taxon>
        <taxon>Nematoda</taxon>
        <taxon>Chromadorea</taxon>
        <taxon>Rhabditida</taxon>
        <taxon>Tylenchina</taxon>
        <taxon>Tylenchomorpha</taxon>
        <taxon>Tylenchoidea</taxon>
        <taxon>Meloidogynidae</taxon>
        <taxon>Meloidogyninae</taxon>
        <taxon>Meloidogyne</taxon>
    </lineage>
</organism>
<dbReference type="SUPFAM" id="SSF81660">
    <property type="entry name" value="Metal cation-transporting ATPase, ATP-binding domain N"/>
    <property type="match status" value="1"/>
</dbReference>
<keyword evidence="2 8" id="KW-0812">Transmembrane</keyword>
<dbReference type="WBParaSite" id="MhA1_Contig1349.frz3.gene6">
    <property type="protein sequence ID" value="MhA1_Contig1349.frz3.gene6"/>
    <property type="gene ID" value="MhA1_Contig1349.frz3.gene6"/>
</dbReference>
<evidence type="ECO:0000313" key="11">
    <source>
        <dbReference type="Proteomes" id="UP000095281"/>
    </source>
</evidence>
<dbReference type="InterPro" id="IPR006068">
    <property type="entry name" value="ATPase_P-typ_cation-transptr_C"/>
</dbReference>
<dbReference type="PANTHER" id="PTHR24093">
    <property type="entry name" value="CATION TRANSPORTING ATPASE"/>
    <property type="match status" value="1"/>
</dbReference>
<name>A0A1I8B453_MELHA</name>
<dbReference type="GO" id="GO:0051480">
    <property type="term" value="P:regulation of cytosolic calcium ion concentration"/>
    <property type="evidence" value="ECO:0007669"/>
    <property type="project" value="TreeGrafter"/>
</dbReference>
<evidence type="ECO:0000256" key="1">
    <source>
        <dbReference type="ARBA" id="ARBA00004127"/>
    </source>
</evidence>
<dbReference type="FunFam" id="3.40.50.1000:FF:000007">
    <property type="entry name" value="Calcium-transporting ATPase"/>
    <property type="match status" value="1"/>
</dbReference>
<dbReference type="InterPro" id="IPR022141">
    <property type="entry name" value="ATP_Ca_trans_C"/>
</dbReference>
<feature type="transmembrane region" description="Helical" evidence="8">
    <location>
        <begin position="295"/>
        <end position="314"/>
    </location>
</feature>
<feature type="domain" description="Cation-transporting P-type ATPase C-terminal" evidence="9">
    <location>
        <begin position="247"/>
        <end position="421"/>
    </location>
</feature>
<feature type="region of interest" description="Disordered" evidence="7">
    <location>
        <begin position="547"/>
        <end position="584"/>
    </location>
</feature>
<protein>
    <submittedName>
        <fullName evidence="12">Cation_ATPase_C domain-containing protein</fullName>
    </submittedName>
</protein>
<evidence type="ECO:0000256" key="4">
    <source>
        <dbReference type="ARBA" id="ARBA00022842"/>
    </source>
</evidence>
<dbReference type="Gene3D" id="3.40.50.1000">
    <property type="entry name" value="HAD superfamily/HAD-like"/>
    <property type="match status" value="1"/>
</dbReference>
<dbReference type="PRINTS" id="PR00119">
    <property type="entry name" value="CATATPASE"/>
</dbReference>
<feature type="domain" description="Plasma membrane calcium transporting P-type ATPase C-terminal" evidence="10">
    <location>
        <begin position="462"/>
        <end position="505"/>
    </location>
</feature>
<dbReference type="Proteomes" id="UP000095281">
    <property type="component" value="Unplaced"/>
</dbReference>
<evidence type="ECO:0000256" key="2">
    <source>
        <dbReference type="ARBA" id="ARBA00022692"/>
    </source>
</evidence>
<dbReference type="InterPro" id="IPR023298">
    <property type="entry name" value="ATPase_P-typ_TM_dom_sf"/>
</dbReference>
<dbReference type="GO" id="GO:0046872">
    <property type="term" value="F:metal ion binding"/>
    <property type="evidence" value="ECO:0007669"/>
    <property type="project" value="UniProtKB-KW"/>
</dbReference>
<feature type="region of interest" description="Disordered" evidence="7">
    <location>
        <begin position="597"/>
        <end position="624"/>
    </location>
</feature>
<dbReference type="Gene3D" id="1.20.1110.10">
    <property type="entry name" value="Calcium-transporting ATPase, transmembrane domain"/>
    <property type="match status" value="1"/>
</dbReference>
<dbReference type="InterPro" id="IPR023299">
    <property type="entry name" value="ATPase_P-typ_cyto_dom_N"/>
</dbReference>
<dbReference type="GO" id="GO:0000166">
    <property type="term" value="F:nucleotide binding"/>
    <property type="evidence" value="ECO:0007669"/>
    <property type="project" value="InterPro"/>
</dbReference>
<feature type="transmembrane region" description="Helical" evidence="8">
    <location>
        <begin position="371"/>
        <end position="391"/>
    </location>
</feature>
<dbReference type="InterPro" id="IPR036412">
    <property type="entry name" value="HAD-like_sf"/>
</dbReference>
<dbReference type="Pfam" id="PF12424">
    <property type="entry name" value="ATP_Ca_trans_C"/>
    <property type="match status" value="1"/>
</dbReference>
<comment type="subcellular location">
    <subcellularLocation>
        <location evidence="1">Endomembrane system</location>
        <topology evidence="1">Multi-pass membrane protein</topology>
    </subcellularLocation>
</comment>
<dbReference type="Gene3D" id="3.40.1110.10">
    <property type="entry name" value="Calcium-transporting ATPase, cytoplasmic domain N"/>
    <property type="match status" value="1"/>
</dbReference>
<evidence type="ECO:0000256" key="3">
    <source>
        <dbReference type="ARBA" id="ARBA00022723"/>
    </source>
</evidence>
<feature type="compositionally biased region" description="Low complexity" evidence="7">
    <location>
        <begin position="570"/>
        <end position="584"/>
    </location>
</feature>
<dbReference type="InterPro" id="IPR023214">
    <property type="entry name" value="HAD_sf"/>
</dbReference>
<accession>A0A1I8B453</accession>
<dbReference type="SUPFAM" id="SSF81665">
    <property type="entry name" value="Calcium ATPase, transmembrane domain M"/>
    <property type="match status" value="1"/>
</dbReference>
<keyword evidence="5 8" id="KW-1133">Transmembrane helix</keyword>
<evidence type="ECO:0000259" key="9">
    <source>
        <dbReference type="Pfam" id="PF00689"/>
    </source>
</evidence>
<dbReference type="GO" id="GO:0005886">
    <property type="term" value="C:plasma membrane"/>
    <property type="evidence" value="ECO:0007669"/>
    <property type="project" value="TreeGrafter"/>
</dbReference>
<dbReference type="GO" id="GO:0005388">
    <property type="term" value="F:P-type calcium transporter activity"/>
    <property type="evidence" value="ECO:0007669"/>
    <property type="project" value="InterPro"/>
</dbReference>
<reference evidence="12" key="1">
    <citation type="submission" date="2016-11" db="UniProtKB">
        <authorList>
            <consortium name="WormBaseParasite"/>
        </authorList>
    </citation>
    <scope>IDENTIFICATION</scope>
</reference>
<dbReference type="SUPFAM" id="SSF56784">
    <property type="entry name" value="HAD-like"/>
    <property type="match status" value="1"/>
</dbReference>
<evidence type="ECO:0000256" key="6">
    <source>
        <dbReference type="ARBA" id="ARBA00023136"/>
    </source>
</evidence>
<dbReference type="AlphaFoldDB" id="A0A1I8B453"/>
<keyword evidence="6 8" id="KW-0472">Membrane</keyword>
<keyword evidence="3" id="KW-0479">Metal-binding</keyword>
<sequence length="684" mass="75728">MSTVIELKDGIGTTFGYRVFSKGASEITLRKCKWIFGQNGLAPFSEHNFDRLMRDVIEPMASDGLRTICLAYKDYILKKDEHTAGNEVVYDGEIEWDDEDVIINDLTVIAIIGIQDPVRPEVPEAIAKCQRAGIVVRMVTGDNINTARSIATSCGILKPGEDFIALEGKDFNERIRNEDGEVVQEKLDLIWPKLRVLARAQPTDKYILVKGIIDSKLSANREVVAVTGDGTNDGPALKKADVGFAMAVQMLWVNLIMDTLASLALATEPPNEDLLKRKPYGRTSPLISRTMMKNIIGHAIYQLTVLFTLIFAGYKFFGIPSDLKTQLHAPPSQHFTIVFNTFVMMTLFNEINARKIHGERNVFKGLTTNPIYCAIWISTFLVQILIVEFGGHALYTEPLTIEQWLWCIAFGVGSLIWAQVVATIPTKGLPKSLAIGGGEVEPETANILTGDDDGEPREKRSGQILWLRGLTRLQTQLRVVKAFRSSIDEFDEHNNSISSAHSAHSMRGYRSHYFGDHSHKRSSACSFSSQQYPTYSRQGKFNIGIGNMGSHNGNLRSDEGRLLSSPQYSPIPSSTPVSASSPSPQAVVVENGRQFFTRTHSDRSNSAGLSSFKSGNRVNTNNENGELNERIPLVTKYNSYKGIKTLKGKTTNTNNAIQSFGTKQQLPLISKAYSIDSPMTSAHL</sequence>
<evidence type="ECO:0000256" key="8">
    <source>
        <dbReference type="SAM" id="Phobius"/>
    </source>
</evidence>
<feature type="transmembrane region" description="Helical" evidence="8">
    <location>
        <begin position="334"/>
        <end position="351"/>
    </location>
</feature>
<evidence type="ECO:0000259" key="10">
    <source>
        <dbReference type="Pfam" id="PF12424"/>
    </source>
</evidence>
<evidence type="ECO:0000256" key="7">
    <source>
        <dbReference type="SAM" id="MobiDB-lite"/>
    </source>
</evidence>
<evidence type="ECO:0000256" key="5">
    <source>
        <dbReference type="ARBA" id="ARBA00022989"/>
    </source>
</evidence>
<dbReference type="PANTHER" id="PTHR24093:SF369">
    <property type="entry name" value="CALCIUM-TRANSPORTING ATPASE"/>
    <property type="match status" value="1"/>
</dbReference>
<keyword evidence="4" id="KW-0460">Magnesium</keyword>
<feature type="transmembrane region" description="Helical" evidence="8">
    <location>
        <begin position="403"/>
        <end position="424"/>
    </location>
</feature>
<dbReference type="GO" id="GO:0012505">
    <property type="term" value="C:endomembrane system"/>
    <property type="evidence" value="ECO:0007669"/>
    <property type="project" value="UniProtKB-SubCell"/>
</dbReference>